<reference evidence="2 3" key="1">
    <citation type="submission" date="2016-10" db="EMBL/GenBank/DDBJ databases">
        <authorList>
            <person name="de Groot N.N."/>
        </authorList>
    </citation>
    <scope>NUCLEOTIDE SEQUENCE [LARGE SCALE GENOMIC DNA]</scope>
    <source>
        <strain evidence="2 3">DSM 22187</strain>
    </source>
</reference>
<dbReference type="AlphaFoldDB" id="A0A1H6VLF2"/>
<dbReference type="GeneID" id="35003442"/>
<protein>
    <submittedName>
        <fullName evidence="2">Xylulokinase/erythritol kinase</fullName>
    </submittedName>
</protein>
<gene>
    <name evidence="2" type="ORF">SAMN05444271_11835</name>
</gene>
<dbReference type="RefSeq" id="WP_089673016.1">
    <property type="nucleotide sequence ID" value="NZ_CP024845.1"/>
</dbReference>
<evidence type="ECO:0000313" key="2">
    <source>
        <dbReference type="EMBL" id="SEJ05451.1"/>
    </source>
</evidence>
<feature type="domain" description="Carbohydrate kinase FGGY N-terminal" evidence="1">
    <location>
        <begin position="5"/>
        <end position="61"/>
    </location>
</feature>
<sequence length="73" mass="7996">MIVALIGIDAGTTVIKSVAFSLEGEELYTSSVDNAVDSPEPGWAEQAMLTTWEKTAQTLRVQCGRQTRRTPLR</sequence>
<dbReference type="InterPro" id="IPR043129">
    <property type="entry name" value="ATPase_NBD"/>
</dbReference>
<evidence type="ECO:0000259" key="1">
    <source>
        <dbReference type="Pfam" id="PF00370"/>
    </source>
</evidence>
<dbReference type="Pfam" id="PF00370">
    <property type="entry name" value="FGGY_N"/>
    <property type="match status" value="1"/>
</dbReference>
<dbReference type="KEGG" id="hae:halTADL_2671"/>
<dbReference type="EMBL" id="FNYR01000018">
    <property type="protein sequence ID" value="SEJ05451.1"/>
    <property type="molecule type" value="Genomic_DNA"/>
</dbReference>
<evidence type="ECO:0000313" key="3">
    <source>
        <dbReference type="Proteomes" id="UP000198888"/>
    </source>
</evidence>
<dbReference type="STRING" id="1073996.SAMN05444271_11835"/>
<accession>A0A1H6VLF2</accession>
<accession>A0A2H4Q4V3</accession>
<dbReference type="InterPro" id="IPR018484">
    <property type="entry name" value="FGGY_N"/>
</dbReference>
<organism evidence="2 3">
    <name type="scientific">Halohasta litchfieldiae</name>
    <dbReference type="NCBI Taxonomy" id="1073996"/>
    <lineage>
        <taxon>Archaea</taxon>
        <taxon>Methanobacteriati</taxon>
        <taxon>Methanobacteriota</taxon>
        <taxon>Stenosarchaea group</taxon>
        <taxon>Halobacteria</taxon>
        <taxon>Halobacteriales</taxon>
        <taxon>Haloferacaceae</taxon>
        <taxon>Halohasta</taxon>
    </lineage>
</organism>
<dbReference type="SUPFAM" id="SSF53067">
    <property type="entry name" value="Actin-like ATPase domain"/>
    <property type="match status" value="1"/>
</dbReference>
<keyword evidence="2" id="KW-0418">Kinase</keyword>
<dbReference type="GO" id="GO:0016301">
    <property type="term" value="F:kinase activity"/>
    <property type="evidence" value="ECO:0007669"/>
    <property type="project" value="UniProtKB-KW"/>
</dbReference>
<dbReference type="Gene3D" id="3.30.420.40">
    <property type="match status" value="1"/>
</dbReference>
<keyword evidence="3" id="KW-1185">Reference proteome</keyword>
<proteinExistence type="predicted"/>
<keyword evidence="2" id="KW-0808">Transferase</keyword>
<dbReference type="GO" id="GO:0005975">
    <property type="term" value="P:carbohydrate metabolic process"/>
    <property type="evidence" value="ECO:0007669"/>
    <property type="project" value="InterPro"/>
</dbReference>
<name>A0A1H6VLF2_9EURY</name>
<dbReference type="Proteomes" id="UP000198888">
    <property type="component" value="Unassembled WGS sequence"/>
</dbReference>